<name>A0A6I6EKZ3_9CLOT</name>
<feature type="domain" description="Insertion element IS150 protein InsJ-like helix-turn-helix" evidence="2">
    <location>
        <begin position="60"/>
        <end position="110"/>
    </location>
</feature>
<dbReference type="EMBL" id="CP046522">
    <property type="protein sequence ID" value="QGU94339.1"/>
    <property type="molecule type" value="Genomic_DNA"/>
</dbReference>
<evidence type="ECO:0000256" key="1">
    <source>
        <dbReference type="SAM" id="MobiDB-lite"/>
    </source>
</evidence>
<dbReference type="InterPro" id="IPR010921">
    <property type="entry name" value="Trp_repressor/repl_initiator"/>
</dbReference>
<protein>
    <submittedName>
        <fullName evidence="3">Helix-turn-helix domain-containing protein</fullName>
    </submittedName>
</protein>
<dbReference type="SUPFAM" id="SSF48295">
    <property type="entry name" value="TrpR-like"/>
    <property type="match status" value="1"/>
</dbReference>
<dbReference type="Gene3D" id="1.10.10.10">
    <property type="entry name" value="Winged helix-like DNA-binding domain superfamily/Winged helix DNA-binding domain"/>
    <property type="match status" value="1"/>
</dbReference>
<dbReference type="InterPro" id="IPR036388">
    <property type="entry name" value="WH-like_DNA-bd_sf"/>
</dbReference>
<evidence type="ECO:0000313" key="3">
    <source>
        <dbReference type="EMBL" id="QGU94339.1"/>
    </source>
</evidence>
<accession>A0A6I6EKZ3</accession>
<keyword evidence="4" id="KW-1185">Reference proteome</keyword>
<evidence type="ECO:0000259" key="2">
    <source>
        <dbReference type="Pfam" id="PF13518"/>
    </source>
</evidence>
<evidence type="ECO:0000313" key="4">
    <source>
        <dbReference type="Proteomes" id="UP000422764"/>
    </source>
</evidence>
<dbReference type="Pfam" id="PF13518">
    <property type="entry name" value="HTH_28"/>
    <property type="match status" value="1"/>
</dbReference>
<dbReference type="GO" id="GO:0043565">
    <property type="term" value="F:sequence-specific DNA binding"/>
    <property type="evidence" value="ECO:0007669"/>
    <property type="project" value="InterPro"/>
</dbReference>
<sequence>MQDYLVGLGSQDDICLKYGIRSKGKLQRWVTKYNSHEELKTSGTGGITIMTKGRKTTYDERVEIVQYCIENENNYAATAEKYQVSYQQVYTWMKKYGKKGVEGLLDRRRRTKPENEMSELERRRS</sequence>
<dbReference type="Proteomes" id="UP000422764">
    <property type="component" value="Chromosome"/>
</dbReference>
<dbReference type="InterPro" id="IPR055247">
    <property type="entry name" value="InsJ-like_HTH"/>
</dbReference>
<dbReference type="AlphaFoldDB" id="A0A6I6EKZ3"/>
<gene>
    <name evidence="3" type="ORF">GOM49_03775</name>
</gene>
<proteinExistence type="predicted"/>
<organism evidence="3 4">
    <name type="scientific">Clostridium bovifaecis</name>
    <dbReference type="NCBI Taxonomy" id="2184719"/>
    <lineage>
        <taxon>Bacteria</taxon>
        <taxon>Bacillati</taxon>
        <taxon>Bacillota</taxon>
        <taxon>Clostridia</taxon>
        <taxon>Eubacteriales</taxon>
        <taxon>Clostridiaceae</taxon>
        <taxon>Clostridium</taxon>
    </lineage>
</organism>
<reference evidence="3 4" key="1">
    <citation type="submission" date="2019-12" db="EMBL/GenBank/DDBJ databases">
        <title>Genome sequenceing of Clostridium bovifaecis.</title>
        <authorList>
            <person name="Yao Y."/>
        </authorList>
    </citation>
    <scope>NUCLEOTIDE SEQUENCE [LARGE SCALE GENOMIC DNA]</scope>
    <source>
        <strain evidence="3 4">BXX</strain>
    </source>
</reference>
<feature type="region of interest" description="Disordered" evidence="1">
    <location>
        <begin position="103"/>
        <end position="125"/>
    </location>
</feature>